<evidence type="ECO:0000256" key="3">
    <source>
        <dbReference type="ARBA" id="ARBA00022676"/>
    </source>
</evidence>
<keyword evidence="7" id="KW-1185">Reference proteome</keyword>
<dbReference type="OrthoDB" id="9771846at2"/>
<reference evidence="6 7" key="1">
    <citation type="submission" date="2017-06" db="EMBL/GenBank/DDBJ databases">
        <authorList>
            <person name="Kim H.J."/>
            <person name="Triplett B.A."/>
        </authorList>
    </citation>
    <scope>NUCLEOTIDE SEQUENCE [LARGE SCALE GENOMIC DNA]</scope>
    <source>
        <strain evidence="6 7">DSM 44272</strain>
    </source>
</reference>
<feature type="domain" description="Glycosyltransferase 2-like" evidence="5">
    <location>
        <begin position="18"/>
        <end position="138"/>
    </location>
</feature>
<sequence length="311" mass="33838">MSRAAPPVHMLAVNFFSAADLGICIDSAVQAGVASVTIVSNGDSEKGHAALTKHLASLKIPTRLYRAGKNLGFGAAANRAFALADPPDRDFVWLLNPDVVVAPDSLQRLVTATLDKGASLASPMIEHGMGSSRRPWFAGGFVDVRRGATVHLTAIEAGGTSGRPPNSRTPFITGAAPLVRSSAWRELGGFREDLFLYWEDAELSMRAHAIGMGITTVNGSTVWHRVGGSHAGRGRSPLYYHYMQRNRLRVCSSRPRDLIGLLCGPGLQETVRYLWRPIRHEPEERVVKFFASFGGLMRGILDVCRSRHEAR</sequence>
<dbReference type="Gene3D" id="3.90.550.10">
    <property type="entry name" value="Spore Coat Polysaccharide Biosynthesis Protein SpsA, Chain A"/>
    <property type="match status" value="1"/>
</dbReference>
<accession>A0A239AMI4</accession>
<dbReference type="AlphaFoldDB" id="A0A239AMI4"/>
<keyword evidence="4" id="KW-0808">Transferase</keyword>
<dbReference type="InterPro" id="IPR029044">
    <property type="entry name" value="Nucleotide-diphossugar_trans"/>
</dbReference>
<name>A0A239AMI4_9ACTN</name>
<evidence type="ECO:0000256" key="4">
    <source>
        <dbReference type="ARBA" id="ARBA00022679"/>
    </source>
</evidence>
<dbReference type="PANTHER" id="PTHR43179:SF12">
    <property type="entry name" value="GALACTOFURANOSYLTRANSFERASE GLFT2"/>
    <property type="match status" value="1"/>
</dbReference>
<keyword evidence="3" id="KW-0328">Glycosyltransferase</keyword>
<dbReference type="InterPro" id="IPR001173">
    <property type="entry name" value="Glyco_trans_2-like"/>
</dbReference>
<comment type="similarity">
    <text evidence="2">Belongs to the glycosyltransferase 2 family.</text>
</comment>
<evidence type="ECO:0000256" key="2">
    <source>
        <dbReference type="ARBA" id="ARBA00006739"/>
    </source>
</evidence>
<comment type="pathway">
    <text evidence="1">Cell wall biogenesis; cell wall polysaccharide biosynthesis.</text>
</comment>
<dbReference type="Proteomes" id="UP000198403">
    <property type="component" value="Unassembled WGS sequence"/>
</dbReference>
<organism evidence="6 7">
    <name type="scientific">Blastococcus mobilis</name>
    <dbReference type="NCBI Taxonomy" id="1938746"/>
    <lineage>
        <taxon>Bacteria</taxon>
        <taxon>Bacillati</taxon>
        <taxon>Actinomycetota</taxon>
        <taxon>Actinomycetes</taxon>
        <taxon>Geodermatophilales</taxon>
        <taxon>Geodermatophilaceae</taxon>
        <taxon>Blastococcus</taxon>
    </lineage>
</organism>
<evidence type="ECO:0000313" key="7">
    <source>
        <dbReference type="Proteomes" id="UP000198403"/>
    </source>
</evidence>
<evidence type="ECO:0000259" key="5">
    <source>
        <dbReference type="Pfam" id="PF00535"/>
    </source>
</evidence>
<evidence type="ECO:0000256" key="1">
    <source>
        <dbReference type="ARBA" id="ARBA00004776"/>
    </source>
</evidence>
<dbReference type="GO" id="GO:0016757">
    <property type="term" value="F:glycosyltransferase activity"/>
    <property type="evidence" value="ECO:0007669"/>
    <property type="project" value="UniProtKB-KW"/>
</dbReference>
<dbReference type="EMBL" id="FZNO01000050">
    <property type="protein sequence ID" value="SNR96779.1"/>
    <property type="molecule type" value="Genomic_DNA"/>
</dbReference>
<dbReference type="SUPFAM" id="SSF53448">
    <property type="entry name" value="Nucleotide-diphospho-sugar transferases"/>
    <property type="match status" value="1"/>
</dbReference>
<protein>
    <recommendedName>
        <fullName evidence="5">Glycosyltransferase 2-like domain-containing protein</fullName>
    </recommendedName>
</protein>
<dbReference type="Pfam" id="PF00535">
    <property type="entry name" value="Glycos_transf_2"/>
    <property type="match status" value="1"/>
</dbReference>
<proteinExistence type="inferred from homology"/>
<gene>
    <name evidence="6" type="ORF">SAMN06272737_1501</name>
</gene>
<dbReference type="PANTHER" id="PTHR43179">
    <property type="entry name" value="RHAMNOSYLTRANSFERASE WBBL"/>
    <property type="match status" value="1"/>
</dbReference>
<evidence type="ECO:0000313" key="6">
    <source>
        <dbReference type="EMBL" id="SNR96779.1"/>
    </source>
</evidence>